<organism evidence="1 2">
    <name type="scientific">Pararhizobium antarcticum</name>
    <dbReference type="NCBI Taxonomy" id="1798805"/>
    <lineage>
        <taxon>Bacteria</taxon>
        <taxon>Pseudomonadati</taxon>
        <taxon>Pseudomonadota</taxon>
        <taxon>Alphaproteobacteria</taxon>
        <taxon>Hyphomicrobiales</taxon>
        <taxon>Rhizobiaceae</taxon>
        <taxon>Rhizobium/Agrobacterium group</taxon>
        <taxon>Pararhizobium</taxon>
    </lineage>
</organism>
<reference evidence="1 2" key="1">
    <citation type="submission" date="2016-02" db="EMBL/GenBank/DDBJ databases">
        <title>Genome sequencing of a beta-galactosidase producing bacteria Rhizobium sp. 59.</title>
        <authorList>
            <person name="Wang D."/>
            <person name="Kot W."/>
            <person name="Qin Y."/>
            <person name="Hansen L."/>
            <person name="Naqvi K."/>
            <person name="Rensing C."/>
        </authorList>
    </citation>
    <scope>NUCLEOTIDE SEQUENCE [LARGE SCALE GENOMIC DNA]</scope>
    <source>
        <strain evidence="1 2">59</strain>
    </source>
</reference>
<dbReference type="EMBL" id="LSRP01000159">
    <property type="protein sequence ID" value="OJF89623.1"/>
    <property type="molecule type" value="Genomic_DNA"/>
</dbReference>
<gene>
    <name evidence="1" type="ORF">AX760_24930</name>
</gene>
<sequence length="223" mass="25545">MFWNEPVAERAVRKPPATHGKTLRGFSVFNDVVVYHESDLERRVSKVLQLRKDVKAIYSQFPVLLYRDAEGVLREHICDFCVVFNDGEIVAVAVKHVQKSEVMTELLERIKAEGYVRKNKNGTTKSGAVNDIRLMTEREATYGAFENAERILRARRMRNDAEFNSACDAVRNLSGRFRFGDLLRGCENRGLRRTALLLLIDEGVLLTETPGRIDDLTMLMVRR</sequence>
<proteinExistence type="predicted"/>
<dbReference type="Proteomes" id="UP000182661">
    <property type="component" value="Unassembled WGS sequence"/>
</dbReference>
<comment type="caution">
    <text evidence="1">The sequence shown here is derived from an EMBL/GenBank/DDBJ whole genome shotgun (WGS) entry which is preliminary data.</text>
</comment>
<dbReference type="AlphaFoldDB" id="A0A657LJM0"/>
<accession>A0A657LJM0</accession>
<evidence type="ECO:0008006" key="3">
    <source>
        <dbReference type="Google" id="ProtNLM"/>
    </source>
</evidence>
<evidence type="ECO:0000313" key="2">
    <source>
        <dbReference type="Proteomes" id="UP000182661"/>
    </source>
</evidence>
<protein>
    <recommendedName>
        <fullName evidence="3">TnsA endonuclease N-terminal domain-containing protein</fullName>
    </recommendedName>
</protein>
<keyword evidence="2" id="KW-1185">Reference proteome</keyword>
<name>A0A657LJM0_9HYPH</name>
<dbReference type="OrthoDB" id="8370468at2"/>
<evidence type="ECO:0000313" key="1">
    <source>
        <dbReference type="EMBL" id="OJF89623.1"/>
    </source>
</evidence>